<reference evidence="2 3" key="1">
    <citation type="journal article" date="2014" name="Agronomy (Basel)">
        <title>A Draft Genome Sequence for Ensete ventricosum, the Drought-Tolerant Tree Against Hunger.</title>
        <authorList>
            <person name="Harrison J."/>
            <person name="Moore K.A."/>
            <person name="Paszkiewicz K."/>
            <person name="Jones T."/>
            <person name="Grant M."/>
            <person name="Ambacheew D."/>
            <person name="Muzemil S."/>
            <person name="Studholme D.J."/>
        </authorList>
    </citation>
    <scope>NUCLEOTIDE SEQUENCE [LARGE SCALE GENOMIC DNA]</scope>
</reference>
<name>A0A427AHM3_ENSVE</name>
<feature type="region of interest" description="Disordered" evidence="1">
    <location>
        <begin position="1"/>
        <end position="47"/>
    </location>
</feature>
<organism evidence="2 3">
    <name type="scientific">Ensete ventricosum</name>
    <name type="common">Abyssinian banana</name>
    <name type="synonym">Musa ensete</name>
    <dbReference type="NCBI Taxonomy" id="4639"/>
    <lineage>
        <taxon>Eukaryota</taxon>
        <taxon>Viridiplantae</taxon>
        <taxon>Streptophyta</taxon>
        <taxon>Embryophyta</taxon>
        <taxon>Tracheophyta</taxon>
        <taxon>Spermatophyta</taxon>
        <taxon>Magnoliopsida</taxon>
        <taxon>Liliopsida</taxon>
        <taxon>Zingiberales</taxon>
        <taxon>Musaceae</taxon>
        <taxon>Ensete</taxon>
    </lineage>
</organism>
<dbReference type="Proteomes" id="UP000287651">
    <property type="component" value="Unassembled WGS sequence"/>
</dbReference>
<dbReference type="EMBL" id="AMZH03002383">
    <property type="protein sequence ID" value="RRT75773.1"/>
    <property type="molecule type" value="Genomic_DNA"/>
</dbReference>
<accession>A0A427AHM3</accession>
<evidence type="ECO:0000313" key="2">
    <source>
        <dbReference type="EMBL" id="RRT75773.1"/>
    </source>
</evidence>
<proteinExistence type="predicted"/>
<sequence>MLPHRSSLSLSHPKRPIPAGRRSSEEPTTTLQLQSKEGGSETCSHCQGRPELDTLSSSSTDSLWAQLHHVTWWLDDVQKEVRELKEECEMTPLGGSQFTQEIRACRRLLGADGVIREKGLLRMSNPLKGLRDPTNYCRFHRDYDHDTKDCHNLRNHIEELIRCGYLGCHVRRPRDPSPRPWGPVEKQINVIVGSPVSRGDNTSGWRAYA</sequence>
<feature type="compositionally biased region" description="Low complexity" evidence="1">
    <location>
        <begin position="1"/>
        <end position="11"/>
    </location>
</feature>
<evidence type="ECO:0000256" key="1">
    <source>
        <dbReference type="SAM" id="MobiDB-lite"/>
    </source>
</evidence>
<protein>
    <submittedName>
        <fullName evidence="2">Uncharacterized protein</fullName>
    </submittedName>
</protein>
<dbReference type="AlphaFoldDB" id="A0A427AHM3"/>
<comment type="caution">
    <text evidence="2">The sequence shown here is derived from an EMBL/GenBank/DDBJ whole genome shotgun (WGS) entry which is preliminary data.</text>
</comment>
<evidence type="ECO:0000313" key="3">
    <source>
        <dbReference type="Proteomes" id="UP000287651"/>
    </source>
</evidence>
<gene>
    <name evidence="2" type="ORF">B296_00011619</name>
</gene>
<feature type="compositionally biased region" description="Polar residues" evidence="1">
    <location>
        <begin position="26"/>
        <end position="45"/>
    </location>
</feature>